<keyword evidence="3" id="KW-1185">Reference proteome</keyword>
<protein>
    <submittedName>
        <fullName evidence="2">Uncharacterized protein</fullName>
    </submittedName>
</protein>
<sequence length="156" mass="16742">MDVDAVAENVLHHDLGLPGGGTSEQLPQMVLLVTFAPSPWHIALAHSSASRLAERMQSTRPSRNRRVEALSYVLTRSQRAKSYLSTDRAASRSRRSISGRTIHSSRSGGGRWDCCSCSRSAVAVLGPSFAVAASSMRFRMPSSSCTTAMPSDGECS</sequence>
<reference evidence="3" key="1">
    <citation type="submission" date="2014-01" db="EMBL/GenBank/DDBJ databases">
        <title>The Genome Sequence of Anopheles melas CM1001059_A (V2).</title>
        <authorList>
            <consortium name="The Broad Institute Genomics Platform"/>
            <person name="Neafsey D.E."/>
            <person name="Besansky N."/>
            <person name="Howell P."/>
            <person name="Walton C."/>
            <person name="Young S.K."/>
            <person name="Zeng Q."/>
            <person name="Gargeya S."/>
            <person name="Fitzgerald M."/>
            <person name="Haas B."/>
            <person name="Abouelleil A."/>
            <person name="Allen A.W."/>
            <person name="Alvarado L."/>
            <person name="Arachchi H.M."/>
            <person name="Berlin A.M."/>
            <person name="Chapman S.B."/>
            <person name="Gainer-Dewar J."/>
            <person name="Goldberg J."/>
            <person name="Griggs A."/>
            <person name="Gujja S."/>
            <person name="Hansen M."/>
            <person name="Howarth C."/>
            <person name="Imamovic A."/>
            <person name="Ireland A."/>
            <person name="Larimer J."/>
            <person name="McCowan C."/>
            <person name="Murphy C."/>
            <person name="Pearson M."/>
            <person name="Poon T.W."/>
            <person name="Priest M."/>
            <person name="Roberts A."/>
            <person name="Saif S."/>
            <person name="Shea T."/>
            <person name="Sisk P."/>
            <person name="Sykes S."/>
            <person name="Wortman J."/>
            <person name="Nusbaum C."/>
            <person name="Birren B."/>
        </authorList>
    </citation>
    <scope>NUCLEOTIDE SEQUENCE [LARGE SCALE GENOMIC DNA]</scope>
    <source>
        <strain evidence="3">CM1001059</strain>
    </source>
</reference>
<evidence type="ECO:0000313" key="3">
    <source>
        <dbReference type="Proteomes" id="UP000075902"/>
    </source>
</evidence>
<accession>A0A182U3Z5</accession>
<reference evidence="2" key="2">
    <citation type="submission" date="2020-05" db="UniProtKB">
        <authorList>
            <consortium name="EnsemblMetazoa"/>
        </authorList>
    </citation>
    <scope>IDENTIFICATION</scope>
    <source>
        <strain evidence="2">CM1001059</strain>
    </source>
</reference>
<dbReference type="AlphaFoldDB" id="A0A182U3Z5"/>
<organism evidence="2 3">
    <name type="scientific">Anopheles melas</name>
    <dbReference type="NCBI Taxonomy" id="34690"/>
    <lineage>
        <taxon>Eukaryota</taxon>
        <taxon>Metazoa</taxon>
        <taxon>Ecdysozoa</taxon>
        <taxon>Arthropoda</taxon>
        <taxon>Hexapoda</taxon>
        <taxon>Insecta</taxon>
        <taxon>Pterygota</taxon>
        <taxon>Neoptera</taxon>
        <taxon>Endopterygota</taxon>
        <taxon>Diptera</taxon>
        <taxon>Nematocera</taxon>
        <taxon>Culicoidea</taxon>
        <taxon>Culicidae</taxon>
        <taxon>Anophelinae</taxon>
        <taxon>Anopheles</taxon>
    </lineage>
</organism>
<name>A0A182U3Z5_9DIPT</name>
<proteinExistence type="predicted"/>
<dbReference type="EnsemblMetazoa" id="AMEC013489-RA">
    <property type="protein sequence ID" value="AMEC013489-PA"/>
    <property type="gene ID" value="AMEC013489"/>
</dbReference>
<evidence type="ECO:0000256" key="1">
    <source>
        <dbReference type="SAM" id="MobiDB-lite"/>
    </source>
</evidence>
<dbReference type="VEuPathDB" id="VectorBase:AMEC013489"/>
<evidence type="ECO:0000313" key="2">
    <source>
        <dbReference type="EnsemblMetazoa" id="AMEC013489-PA"/>
    </source>
</evidence>
<dbReference type="Proteomes" id="UP000075902">
    <property type="component" value="Unassembled WGS sequence"/>
</dbReference>
<feature type="region of interest" description="Disordered" evidence="1">
    <location>
        <begin position="84"/>
        <end position="104"/>
    </location>
</feature>